<comment type="catalytic activity">
    <reaction evidence="1 6">
        <text>alpha,alpha-trehalose 6-phosphate + H2O = alpha,alpha-trehalose + phosphate</text>
        <dbReference type="Rhea" id="RHEA:23420"/>
        <dbReference type="ChEBI" id="CHEBI:15377"/>
        <dbReference type="ChEBI" id="CHEBI:16551"/>
        <dbReference type="ChEBI" id="CHEBI:43474"/>
        <dbReference type="ChEBI" id="CHEBI:58429"/>
        <dbReference type="EC" id="3.1.3.12"/>
    </reaction>
</comment>
<dbReference type="FunFam" id="3.30.70.1020:FF:000004">
    <property type="entry name" value="Trehalose 6-phosphate phosphatase"/>
    <property type="match status" value="1"/>
</dbReference>
<dbReference type="InterPro" id="IPR006379">
    <property type="entry name" value="HAD-SF_hydro_IIB"/>
</dbReference>
<dbReference type="NCBIfam" id="TIGR00685">
    <property type="entry name" value="T6PP"/>
    <property type="match status" value="1"/>
</dbReference>
<proteinExistence type="inferred from homology"/>
<dbReference type="PANTHER" id="PTHR43768:SF3">
    <property type="entry name" value="TREHALOSE 6-PHOSPHATE PHOSPHATASE"/>
    <property type="match status" value="1"/>
</dbReference>
<comment type="similarity">
    <text evidence="4 6">Belongs to the trehalose phosphatase family.</text>
</comment>
<dbReference type="PANTHER" id="PTHR43768">
    <property type="entry name" value="TREHALOSE 6-PHOSPHATE PHOSPHATASE"/>
    <property type="match status" value="1"/>
</dbReference>
<evidence type="ECO:0000256" key="5">
    <source>
        <dbReference type="ARBA" id="ARBA00022801"/>
    </source>
</evidence>
<evidence type="ECO:0000256" key="6">
    <source>
        <dbReference type="RuleBase" id="RU361117"/>
    </source>
</evidence>
<dbReference type="SUPFAM" id="SSF56784">
    <property type="entry name" value="HAD-like"/>
    <property type="match status" value="1"/>
</dbReference>
<evidence type="ECO:0000313" key="8">
    <source>
        <dbReference type="Proteomes" id="UP000734854"/>
    </source>
</evidence>
<dbReference type="EC" id="3.1.3.12" evidence="6"/>
<reference evidence="7 8" key="1">
    <citation type="submission" date="2020-08" db="EMBL/GenBank/DDBJ databases">
        <title>Plant Genome Project.</title>
        <authorList>
            <person name="Zhang R.-G."/>
        </authorList>
    </citation>
    <scope>NUCLEOTIDE SEQUENCE [LARGE SCALE GENOMIC DNA]</scope>
    <source>
        <tissue evidence="7">Rhizome</tissue>
    </source>
</reference>
<keyword evidence="5 6" id="KW-0378">Hydrolase</keyword>
<dbReference type="AlphaFoldDB" id="A0A8J5ETX3"/>
<evidence type="ECO:0000256" key="1">
    <source>
        <dbReference type="ARBA" id="ARBA00000500"/>
    </source>
</evidence>
<organism evidence="7 8">
    <name type="scientific">Zingiber officinale</name>
    <name type="common">Ginger</name>
    <name type="synonym">Amomum zingiber</name>
    <dbReference type="NCBI Taxonomy" id="94328"/>
    <lineage>
        <taxon>Eukaryota</taxon>
        <taxon>Viridiplantae</taxon>
        <taxon>Streptophyta</taxon>
        <taxon>Embryophyta</taxon>
        <taxon>Tracheophyta</taxon>
        <taxon>Spermatophyta</taxon>
        <taxon>Magnoliopsida</taxon>
        <taxon>Liliopsida</taxon>
        <taxon>Zingiberales</taxon>
        <taxon>Zingiberaceae</taxon>
        <taxon>Zingiber</taxon>
    </lineage>
</organism>
<keyword evidence="8" id="KW-1185">Reference proteome</keyword>
<name>A0A8J5ETX3_ZINOF</name>
<dbReference type="Pfam" id="PF02358">
    <property type="entry name" value="Trehalose_PPase"/>
    <property type="match status" value="1"/>
</dbReference>
<dbReference type="NCBIfam" id="TIGR01484">
    <property type="entry name" value="HAD-SF-IIB"/>
    <property type="match status" value="1"/>
</dbReference>
<dbReference type="UniPathway" id="UPA00299"/>
<dbReference type="InterPro" id="IPR036412">
    <property type="entry name" value="HAD-like_sf"/>
</dbReference>
<dbReference type="InterPro" id="IPR023214">
    <property type="entry name" value="HAD_sf"/>
</dbReference>
<comment type="pathway">
    <text evidence="3 6">Glycan biosynthesis; trehalose biosynthesis.</text>
</comment>
<comment type="cofactor">
    <cofactor evidence="2 6">
        <name>a divalent metal cation</name>
        <dbReference type="ChEBI" id="CHEBI:60240"/>
    </cofactor>
</comment>
<accession>A0A8J5ETX3</accession>
<comment type="function">
    <text evidence="6">Removes the phosphate from trehalose 6-phosphate to produce free trehalose.</text>
</comment>
<protein>
    <recommendedName>
        <fullName evidence="6">Trehalose 6-phosphate phosphatase</fullName>
        <ecNumber evidence="6">3.1.3.12</ecNumber>
    </recommendedName>
</protein>
<dbReference type="Proteomes" id="UP000734854">
    <property type="component" value="Unassembled WGS sequence"/>
</dbReference>
<dbReference type="EMBL" id="JACMSC010000022">
    <property type="protein sequence ID" value="KAG6469182.1"/>
    <property type="molecule type" value="Genomic_DNA"/>
</dbReference>
<evidence type="ECO:0000256" key="3">
    <source>
        <dbReference type="ARBA" id="ARBA00005199"/>
    </source>
</evidence>
<comment type="caution">
    <text evidence="7">The sequence shown here is derived from an EMBL/GenBank/DDBJ whole genome shotgun (WGS) entry which is preliminary data.</text>
</comment>
<dbReference type="InterPro" id="IPR003337">
    <property type="entry name" value="Trehalose_PPase"/>
</dbReference>
<dbReference type="FunFam" id="3.40.50.1000:FF:000073">
    <property type="entry name" value="Trehalose 6-phosphate phosphatase"/>
    <property type="match status" value="1"/>
</dbReference>
<dbReference type="GO" id="GO:0004805">
    <property type="term" value="F:trehalose-phosphatase activity"/>
    <property type="evidence" value="ECO:0007669"/>
    <property type="project" value="UniProtKB-EC"/>
</dbReference>
<gene>
    <name evidence="7" type="ORF">ZIOFF_073886</name>
</gene>
<evidence type="ECO:0000256" key="4">
    <source>
        <dbReference type="ARBA" id="ARBA00008770"/>
    </source>
</evidence>
<dbReference type="GO" id="GO:0005992">
    <property type="term" value="P:trehalose biosynthetic process"/>
    <property type="evidence" value="ECO:0007669"/>
    <property type="project" value="UniProtKB-UniPathway"/>
</dbReference>
<dbReference type="Gene3D" id="3.30.70.1020">
    <property type="entry name" value="Trehalose-6-phosphate phosphatase related protein, domain 2"/>
    <property type="match status" value="1"/>
</dbReference>
<evidence type="ECO:0000313" key="7">
    <source>
        <dbReference type="EMBL" id="KAG6469182.1"/>
    </source>
</evidence>
<evidence type="ECO:0000256" key="2">
    <source>
        <dbReference type="ARBA" id="ARBA00001968"/>
    </source>
</evidence>
<dbReference type="CDD" id="cd01627">
    <property type="entry name" value="HAD_TPP"/>
    <property type="match status" value="1"/>
</dbReference>
<sequence length="396" mass="43810">MTKQNVVPAEKVAAIAVAAVAGSSPMLPYPPPRASSRMKYLSQLELGGCVINSWMESMKASSPTHAKAAVALAAPADTSVDEEQSSWVVSCVQLSFELPVYRTPCVLLATNSVWQMRHPSALSKFEQIMRGSKGKRIVMFLDYDGTLSPIVDDPDSAFMSTAMRAALKNVARYFPTAIVSGRRLDKVIDFVKVAGLYYAGSHGMDIKGPAKPRHNKARAAKPVLFQPACEFLPMIDAVYRSLMERTKSTPGARVENNKFCVSVHFRCVDEKGWSALFEQVRSVLKEYPKLRLTQGRKVLEIRPTIKWDKGKALEFLLESLGYADSKDVMPVYIGDDRTDEDAFKVLRDRGQGFGILVSKFPKETNATYSLLEPSEASLHLEGSLDNNSDVPNRLNH</sequence>
<dbReference type="InterPro" id="IPR044651">
    <property type="entry name" value="OTSB-like"/>
</dbReference>
<dbReference type="Gene3D" id="3.40.50.1000">
    <property type="entry name" value="HAD superfamily/HAD-like"/>
    <property type="match status" value="1"/>
</dbReference>